<evidence type="ECO:0008006" key="3">
    <source>
        <dbReference type="Google" id="ProtNLM"/>
    </source>
</evidence>
<gene>
    <name evidence="1" type="ORF">M9Y10_034474</name>
</gene>
<keyword evidence="2" id="KW-1185">Reference proteome</keyword>
<dbReference type="SUPFAM" id="SSF103657">
    <property type="entry name" value="BAR/IMD domain-like"/>
    <property type="match status" value="1"/>
</dbReference>
<dbReference type="InterPro" id="IPR027267">
    <property type="entry name" value="AH/BAR_dom_sf"/>
</dbReference>
<reference evidence="1 2" key="1">
    <citation type="submission" date="2024-04" db="EMBL/GenBank/DDBJ databases">
        <title>Tritrichomonas musculus Genome.</title>
        <authorList>
            <person name="Alves-Ferreira E."/>
            <person name="Grigg M."/>
            <person name="Lorenzi H."/>
            <person name="Galac M."/>
        </authorList>
    </citation>
    <scope>NUCLEOTIDE SEQUENCE [LARGE SCALE GENOMIC DNA]</scope>
    <source>
        <strain evidence="1 2">EAF2021</strain>
    </source>
</reference>
<proteinExistence type="predicted"/>
<dbReference type="EMBL" id="JAPFFF010000005">
    <property type="protein sequence ID" value="KAK8889720.1"/>
    <property type="molecule type" value="Genomic_DNA"/>
</dbReference>
<dbReference type="Proteomes" id="UP001470230">
    <property type="component" value="Unassembled WGS sequence"/>
</dbReference>
<protein>
    <recommendedName>
        <fullName evidence="3">BAR domain-containing protein</fullName>
    </recommendedName>
</protein>
<sequence>MNRLWHKAKKEFYLGVDSAKSMFGVKTIVFEPEFQEKINELDQMENSVKKLLLSFQLYLSSSTKLIGASAIALDTISSSFQPSDDEYYRNSLANKDLLQKFSQINEEKTKNQAPNNCITPLVEFHQHIRSLYVILEKAKKNKVLIQSVNQEKDPEEYSKREAKLNKYQTAFCKGTDILLEKQAAIFSGVFNAYQYDLLSLVTEIKTRLPSNVIAFPTLHLESPLPTLESVLNEPASEAPNAADNQLPKE</sequence>
<dbReference type="Gene3D" id="1.20.1270.60">
    <property type="entry name" value="Arfaptin homology (AH) domain/BAR domain"/>
    <property type="match status" value="1"/>
</dbReference>
<evidence type="ECO:0000313" key="1">
    <source>
        <dbReference type="EMBL" id="KAK8889720.1"/>
    </source>
</evidence>
<accession>A0ABR2KF29</accession>
<evidence type="ECO:0000313" key="2">
    <source>
        <dbReference type="Proteomes" id="UP001470230"/>
    </source>
</evidence>
<comment type="caution">
    <text evidence="1">The sequence shown here is derived from an EMBL/GenBank/DDBJ whole genome shotgun (WGS) entry which is preliminary data.</text>
</comment>
<organism evidence="1 2">
    <name type="scientific">Tritrichomonas musculus</name>
    <dbReference type="NCBI Taxonomy" id="1915356"/>
    <lineage>
        <taxon>Eukaryota</taxon>
        <taxon>Metamonada</taxon>
        <taxon>Parabasalia</taxon>
        <taxon>Tritrichomonadida</taxon>
        <taxon>Tritrichomonadidae</taxon>
        <taxon>Tritrichomonas</taxon>
    </lineage>
</organism>
<name>A0ABR2KF29_9EUKA</name>